<dbReference type="AlphaFoldDB" id="A0A9P1KD83"/>
<organism evidence="2 3">
    <name type="scientific">Limnospira indica PCC 8005</name>
    <dbReference type="NCBI Taxonomy" id="376219"/>
    <lineage>
        <taxon>Bacteria</taxon>
        <taxon>Bacillati</taxon>
        <taxon>Cyanobacteriota</taxon>
        <taxon>Cyanophyceae</taxon>
        <taxon>Oscillatoriophycideae</taxon>
        <taxon>Oscillatoriales</taxon>
        <taxon>Sirenicapillariaceae</taxon>
        <taxon>Limnospira</taxon>
    </lineage>
</organism>
<accession>A0A9P1KD83</accession>
<sequence>MADNSQEVGRFNGWCGIFDSTKNPHQSAWEKTQLLEPNTASERDTT</sequence>
<dbReference type="Proteomes" id="UP000032946">
    <property type="component" value="Chromosome"/>
</dbReference>
<reference evidence="2 3" key="1">
    <citation type="submission" date="2014-02" db="EMBL/GenBank/DDBJ databases">
        <authorList>
            <person name="Genoscope - CEA"/>
        </authorList>
    </citation>
    <scope>NUCLEOTIDE SEQUENCE [LARGE SCALE GENOMIC DNA]</scope>
    <source>
        <strain evidence="2 3">PCC 8005</strain>
    </source>
</reference>
<evidence type="ECO:0000313" key="2">
    <source>
        <dbReference type="EMBL" id="CDM93943.1"/>
    </source>
</evidence>
<protein>
    <submittedName>
        <fullName evidence="2">Uncharacterized protein</fullName>
    </submittedName>
</protein>
<proteinExistence type="predicted"/>
<keyword evidence="3" id="KW-1185">Reference proteome</keyword>
<evidence type="ECO:0000313" key="3">
    <source>
        <dbReference type="Proteomes" id="UP000032946"/>
    </source>
</evidence>
<feature type="region of interest" description="Disordered" evidence="1">
    <location>
        <begin position="22"/>
        <end position="46"/>
    </location>
</feature>
<dbReference type="EMBL" id="FO818640">
    <property type="protein sequence ID" value="CDM93943.1"/>
    <property type="molecule type" value="Genomic_DNA"/>
</dbReference>
<name>A0A9P1KD83_9CYAN</name>
<feature type="compositionally biased region" description="Polar residues" evidence="1">
    <location>
        <begin position="22"/>
        <end position="40"/>
    </location>
</feature>
<evidence type="ECO:0000256" key="1">
    <source>
        <dbReference type="SAM" id="MobiDB-lite"/>
    </source>
</evidence>
<gene>
    <name evidence="2" type="ORF">ARTHRO_11617</name>
</gene>